<sequence>MQTRTTAGTYDDAAAATVLPEGAPSLPSRMSWGAVIAGAVVALTIGLMLNALGAGVGATTVDAAARGTPSASSFGIGAAAWLLVSNLIGLAVGGYVAARLSGTADNTDGTLHGLAVWGTTFLISAVLLGNLVSGIASTATSGASSLLGSVASGAGSVASAAGQQAADRTSTGTLQSMAQSVTDRVQSALSGTGGNPAAMTSDQRKAEMGQLVTKRVTDGQLSQADRERLNQLVAAEYNISPQDAQARVAQAEQQATQAARQAEETARRAADTAASGTSVAAFSVFGIMLLGAIAAVLGARRGTRDLLTFRSTRHVA</sequence>
<reference evidence="3 4" key="1">
    <citation type="submission" date="2016-10" db="EMBL/GenBank/DDBJ databases">
        <authorList>
            <person name="de Groot N.N."/>
        </authorList>
    </citation>
    <scope>NUCLEOTIDE SEQUENCE [LARGE SCALE GENOMIC DNA]</scope>
    <source>
        <strain evidence="3 4">CPCC 100156</strain>
    </source>
</reference>
<feature type="region of interest" description="Disordered" evidence="1">
    <location>
        <begin position="252"/>
        <end position="273"/>
    </location>
</feature>
<evidence type="ECO:0000256" key="1">
    <source>
        <dbReference type="SAM" id="MobiDB-lite"/>
    </source>
</evidence>
<evidence type="ECO:0000313" key="3">
    <source>
        <dbReference type="EMBL" id="SDE24895.1"/>
    </source>
</evidence>
<dbReference type="EMBL" id="FMZX01000024">
    <property type="protein sequence ID" value="SDE24895.1"/>
    <property type="molecule type" value="Genomic_DNA"/>
</dbReference>
<dbReference type="Proteomes" id="UP000198925">
    <property type="component" value="Unassembled WGS sequence"/>
</dbReference>
<feature type="transmembrane region" description="Helical" evidence="2">
    <location>
        <begin position="74"/>
        <end position="98"/>
    </location>
</feature>
<evidence type="ECO:0008006" key="5">
    <source>
        <dbReference type="Google" id="ProtNLM"/>
    </source>
</evidence>
<protein>
    <recommendedName>
        <fullName evidence="5">PhnA-like protein</fullName>
    </recommendedName>
</protein>
<feature type="transmembrane region" description="Helical" evidence="2">
    <location>
        <begin position="279"/>
        <end position="299"/>
    </location>
</feature>
<feature type="transmembrane region" description="Helical" evidence="2">
    <location>
        <begin position="32"/>
        <end position="54"/>
    </location>
</feature>
<dbReference type="AlphaFoldDB" id="A0A1G7BF89"/>
<proteinExistence type="predicted"/>
<accession>A0A1G7BF89</accession>
<name>A0A1G7BF89_9PROT</name>
<dbReference type="STRING" id="938405.SAMN02927895_04643"/>
<evidence type="ECO:0000256" key="2">
    <source>
        <dbReference type="SAM" id="Phobius"/>
    </source>
</evidence>
<organism evidence="3 4">
    <name type="scientific">Belnapia rosea</name>
    <dbReference type="NCBI Taxonomy" id="938405"/>
    <lineage>
        <taxon>Bacteria</taxon>
        <taxon>Pseudomonadati</taxon>
        <taxon>Pseudomonadota</taxon>
        <taxon>Alphaproteobacteria</taxon>
        <taxon>Acetobacterales</taxon>
        <taxon>Roseomonadaceae</taxon>
        <taxon>Belnapia</taxon>
    </lineage>
</organism>
<keyword evidence="2" id="KW-0472">Membrane</keyword>
<feature type="compositionally biased region" description="Basic and acidic residues" evidence="1">
    <location>
        <begin position="261"/>
        <end position="270"/>
    </location>
</feature>
<keyword evidence="2" id="KW-0812">Transmembrane</keyword>
<gene>
    <name evidence="3" type="ORF">SAMN04487779_102438</name>
</gene>
<evidence type="ECO:0000313" key="4">
    <source>
        <dbReference type="Proteomes" id="UP000198925"/>
    </source>
</evidence>
<keyword evidence="4" id="KW-1185">Reference proteome</keyword>
<keyword evidence="2" id="KW-1133">Transmembrane helix</keyword>
<feature type="transmembrane region" description="Helical" evidence="2">
    <location>
        <begin position="110"/>
        <end position="132"/>
    </location>
</feature>